<feature type="transmembrane region" description="Helical" evidence="1">
    <location>
        <begin position="118"/>
        <end position="143"/>
    </location>
</feature>
<dbReference type="eggNOG" id="ENOG502R25P">
    <property type="taxonomic scope" value="Eukaryota"/>
</dbReference>
<dbReference type="InParanoid" id="E3N7B6"/>
<dbReference type="GO" id="GO:0008528">
    <property type="term" value="F:G protein-coupled peptide receptor activity"/>
    <property type="evidence" value="ECO:0007669"/>
    <property type="project" value="InterPro"/>
</dbReference>
<gene>
    <name evidence="2" type="primary">Cre-srw-87</name>
    <name evidence="2" type="ORF">CRE_13051</name>
</gene>
<organism evidence="3">
    <name type="scientific">Caenorhabditis remanei</name>
    <name type="common">Caenorhabditis vulgaris</name>
    <dbReference type="NCBI Taxonomy" id="31234"/>
    <lineage>
        <taxon>Eukaryota</taxon>
        <taxon>Metazoa</taxon>
        <taxon>Ecdysozoa</taxon>
        <taxon>Nematoda</taxon>
        <taxon>Chromadorea</taxon>
        <taxon>Rhabditida</taxon>
        <taxon>Rhabditina</taxon>
        <taxon>Rhabditomorpha</taxon>
        <taxon>Rhabditoidea</taxon>
        <taxon>Rhabditidae</taxon>
        <taxon>Peloderinae</taxon>
        <taxon>Caenorhabditis</taxon>
    </lineage>
</organism>
<keyword evidence="3" id="KW-1185">Reference proteome</keyword>
<accession>E3N7B6</accession>
<dbReference type="Pfam" id="PF10324">
    <property type="entry name" value="7TM_GPCR_Srw"/>
    <property type="match status" value="1"/>
</dbReference>
<name>E3N7B6_CAERE</name>
<reference evidence="2" key="1">
    <citation type="submission" date="2007-07" db="EMBL/GenBank/DDBJ databases">
        <title>PCAP assembly of the Caenorhabditis remanei genome.</title>
        <authorList>
            <consortium name="The Caenorhabditis remanei Sequencing Consortium"/>
            <person name="Wilson R.K."/>
        </authorList>
    </citation>
    <scope>NUCLEOTIDE SEQUENCE [LARGE SCALE GENOMIC DNA]</scope>
    <source>
        <strain evidence="2">PB4641</strain>
    </source>
</reference>
<dbReference type="AlphaFoldDB" id="E3N7B6"/>
<dbReference type="InterPro" id="IPR019427">
    <property type="entry name" value="7TM_GPCR_serpentine_rcpt_Srw"/>
</dbReference>
<sequence>MRTTSMNSILLGIALADMIFPLVAIKKKVRIWIIGSNECIAPESILEMNFDWLLYTLRDDFRRCSTWLGLMLAGVRTIAVRNSMNQSCSEYELGHAIPNLTFQERDFYKAANGLLRKINLLVVGGLAKFLPCILFPALTIVLIRELRKARKVREAAKKEVNAGKRKELTTRLVIYMTISFFAIEFPIGICFWVEAASSAYNEGNVTTSIIQLLNMIYVVMTLTHFSICFFMSSQYRKTVKMLFTRGISMKNQTMSVVSVIQNARSGNSSNM</sequence>
<proteinExistence type="predicted"/>
<dbReference type="Gene3D" id="1.20.1070.10">
    <property type="entry name" value="Rhodopsin 7-helix transmembrane proteins"/>
    <property type="match status" value="1"/>
</dbReference>
<dbReference type="HOGENOM" id="CLU_043715_3_0_1"/>
<feature type="transmembrane region" description="Helical" evidence="1">
    <location>
        <begin position="172"/>
        <end position="195"/>
    </location>
</feature>
<keyword evidence="1" id="KW-1133">Transmembrane helix</keyword>
<keyword evidence="1" id="KW-0472">Membrane</keyword>
<dbReference type="EMBL" id="DS268547">
    <property type="protein sequence ID" value="EFO88528.1"/>
    <property type="molecule type" value="Genomic_DNA"/>
</dbReference>
<feature type="transmembrane region" description="Helical" evidence="1">
    <location>
        <begin position="215"/>
        <end position="235"/>
    </location>
</feature>
<evidence type="ECO:0000313" key="2">
    <source>
        <dbReference type="EMBL" id="EFO88528.1"/>
    </source>
</evidence>
<keyword evidence="1" id="KW-0812">Transmembrane</keyword>
<evidence type="ECO:0000313" key="3">
    <source>
        <dbReference type="Proteomes" id="UP000008281"/>
    </source>
</evidence>
<dbReference type="Proteomes" id="UP000008281">
    <property type="component" value="Unassembled WGS sequence"/>
</dbReference>
<evidence type="ECO:0000256" key="1">
    <source>
        <dbReference type="SAM" id="Phobius"/>
    </source>
</evidence>
<dbReference type="OMA" id="PIGICFW"/>
<protein>
    <submittedName>
        <fullName evidence="2">CRE-SRW-87 protein</fullName>
    </submittedName>
</protein>
<dbReference type="PANTHER" id="PTHR22751">
    <property type="entry name" value="G-PROTEIN COUPLED RECEPTOR-RELATED"/>
    <property type="match status" value="1"/>
</dbReference>
<dbReference type="OrthoDB" id="5858061at2759"/>
<dbReference type="PANTHER" id="PTHR22751:SF73">
    <property type="entry name" value="G-PROTEIN COUPLED RECEPTORS FAMILY 1 PROFILE DOMAIN-CONTAINING PROTEIN"/>
    <property type="match status" value="1"/>
</dbReference>
<dbReference type="SUPFAM" id="SSF81321">
    <property type="entry name" value="Family A G protein-coupled receptor-like"/>
    <property type="match status" value="1"/>
</dbReference>